<reference evidence="1" key="1">
    <citation type="submission" date="2014-09" db="EMBL/GenBank/DDBJ databases">
        <authorList>
            <person name="Magalhaes I.L.F."/>
            <person name="Oliveira U."/>
            <person name="Santos F.R."/>
            <person name="Vidigal T.H.D.A."/>
            <person name="Brescovit A.D."/>
            <person name="Santos A.J."/>
        </authorList>
    </citation>
    <scope>NUCLEOTIDE SEQUENCE</scope>
    <source>
        <tissue evidence="1">Shoot tissue taken approximately 20 cm above the soil surface</tissue>
    </source>
</reference>
<protein>
    <submittedName>
        <fullName evidence="1">Uncharacterized protein</fullName>
    </submittedName>
</protein>
<sequence>MHRCLWGSSLNMFKPSQSVLDKLFFNWCYPGLS</sequence>
<evidence type="ECO:0000313" key="1">
    <source>
        <dbReference type="EMBL" id="JAD71850.1"/>
    </source>
</evidence>
<dbReference type="AlphaFoldDB" id="A0A0A9CEN2"/>
<accession>A0A0A9CEN2</accession>
<reference evidence="1" key="2">
    <citation type="journal article" date="2015" name="Data Brief">
        <title>Shoot transcriptome of the giant reed, Arundo donax.</title>
        <authorList>
            <person name="Barrero R.A."/>
            <person name="Guerrero F.D."/>
            <person name="Moolhuijzen P."/>
            <person name="Goolsby J.A."/>
            <person name="Tidwell J."/>
            <person name="Bellgard S.E."/>
            <person name="Bellgard M.I."/>
        </authorList>
    </citation>
    <scope>NUCLEOTIDE SEQUENCE</scope>
    <source>
        <tissue evidence="1">Shoot tissue taken approximately 20 cm above the soil surface</tissue>
    </source>
</reference>
<name>A0A0A9CEN2_ARUDO</name>
<organism evidence="1">
    <name type="scientific">Arundo donax</name>
    <name type="common">Giant reed</name>
    <name type="synonym">Donax arundinaceus</name>
    <dbReference type="NCBI Taxonomy" id="35708"/>
    <lineage>
        <taxon>Eukaryota</taxon>
        <taxon>Viridiplantae</taxon>
        <taxon>Streptophyta</taxon>
        <taxon>Embryophyta</taxon>
        <taxon>Tracheophyta</taxon>
        <taxon>Spermatophyta</taxon>
        <taxon>Magnoliopsida</taxon>
        <taxon>Liliopsida</taxon>
        <taxon>Poales</taxon>
        <taxon>Poaceae</taxon>
        <taxon>PACMAD clade</taxon>
        <taxon>Arundinoideae</taxon>
        <taxon>Arundineae</taxon>
        <taxon>Arundo</taxon>
    </lineage>
</organism>
<dbReference type="EMBL" id="GBRH01226045">
    <property type="protein sequence ID" value="JAD71850.1"/>
    <property type="molecule type" value="Transcribed_RNA"/>
</dbReference>
<proteinExistence type="predicted"/>